<dbReference type="Pfam" id="PF12462">
    <property type="entry name" value="Helicase_IV_N"/>
    <property type="match status" value="1"/>
</dbReference>
<evidence type="ECO:0000313" key="12">
    <source>
        <dbReference type="Proteomes" id="UP000607331"/>
    </source>
</evidence>
<dbReference type="Gene3D" id="3.40.50.300">
    <property type="entry name" value="P-loop containing nucleotide triphosphate hydrolases"/>
    <property type="match status" value="3"/>
</dbReference>
<keyword evidence="5" id="KW-0413">Isomerase</keyword>
<protein>
    <recommendedName>
        <fullName evidence="7">DNA 3'-5' helicase</fullName>
        <ecNumber evidence="7">5.6.2.4</ecNumber>
    </recommendedName>
</protein>
<dbReference type="CDD" id="cd17932">
    <property type="entry name" value="DEXQc_UvrD"/>
    <property type="match status" value="1"/>
</dbReference>
<keyword evidence="4 9" id="KW-0067">ATP-binding</keyword>
<dbReference type="InterPro" id="IPR000212">
    <property type="entry name" value="DNA_helicase_UvrD/REP"/>
</dbReference>
<dbReference type="InterPro" id="IPR027417">
    <property type="entry name" value="P-loop_NTPase"/>
</dbReference>
<keyword evidence="12" id="KW-1185">Reference proteome</keyword>
<dbReference type="Pfam" id="PF00580">
    <property type="entry name" value="UvrD-helicase"/>
    <property type="match status" value="1"/>
</dbReference>
<dbReference type="Proteomes" id="UP000607331">
    <property type="component" value="Unassembled WGS sequence"/>
</dbReference>
<feature type="binding site" evidence="9">
    <location>
        <begin position="216"/>
        <end position="223"/>
    </location>
    <ligand>
        <name>ATP</name>
        <dbReference type="ChEBI" id="CHEBI:30616"/>
    </ligand>
</feature>
<comment type="caution">
    <text evidence="11">The sequence shown here is derived from an EMBL/GenBank/DDBJ whole genome shotgun (WGS) entry which is preliminary data.</text>
</comment>
<name>A0ABR6RNN3_9ENTR</name>
<dbReference type="PROSITE" id="PS51198">
    <property type="entry name" value="UVRD_HELICASE_ATP_BIND"/>
    <property type="match status" value="1"/>
</dbReference>
<evidence type="ECO:0000256" key="8">
    <source>
        <dbReference type="ARBA" id="ARBA00048988"/>
    </source>
</evidence>
<dbReference type="InterPro" id="IPR014017">
    <property type="entry name" value="DNA_helicase_UvrD-like_C"/>
</dbReference>
<comment type="catalytic activity">
    <reaction evidence="6">
        <text>Couples ATP hydrolysis with the unwinding of duplex DNA by translocating in the 3'-5' direction.</text>
        <dbReference type="EC" id="5.6.2.4"/>
    </reaction>
</comment>
<dbReference type="InterPro" id="IPR014016">
    <property type="entry name" value="UvrD-like_ATP-bd"/>
</dbReference>
<dbReference type="NCBIfam" id="NF008276">
    <property type="entry name" value="PRK11054.1"/>
    <property type="match status" value="1"/>
</dbReference>
<evidence type="ECO:0000256" key="4">
    <source>
        <dbReference type="ARBA" id="ARBA00022840"/>
    </source>
</evidence>
<keyword evidence="3 9" id="KW-0347">Helicase</keyword>
<evidence type="ECO:0000313" key="11">
    <source>
        <dbReference type="EMBL" id="MBC1184734.1"/>
    </source>
</evidence>
<evidence type="ECO:0000259" key="10">
    <source>
        <dbReference type="PROSITE" id="PS51198"/>
    </source>
</evidence>
<evidence type="ECO:0000256" key="2">
    <source>
        <dbReference type="ARBA" id="ARBA00022801"/>
    </source>
</evidence>
<dbReference type="SUPFAM" id="SSF52540">
    <property type="entry name" value="P-loop containing nucleoside triphosphate hydrolases"/>
    <property type="match status" value="1"/>
</dbReference>
<dbReference type="PANTHER" id="PTHR11070">
    <property type="entry name" value="UVRD / RECB / PCRA DNA HELICASE FAMILY MEMBER"/>
    <property type="match status" value="1"/>
</dbReference>
<organism evidence="11 12">
    <name type="scientific">Kluyvera sichuanensis</name>
    <dbReference type="NCBI Taxonomy" id="2725494"/>
    <lineage>
        <taxon>Bacteria</taxon>
        <taxon>Pseudomonadati</taxon>
        <taxon>Pseudomonadota</taxon>
        <taxon>Gammaproteobacteria</taxon>
        <taxon>Enterobacterales</taxon>
        <taxon>Enterobacteriaceae</taxon>
        <taxon>Kluyvera</taxon>
    </lineage>
</organism>
<dbReference type="GO" id="GO:0016787">
    <property type="term" value="F:hydrolase activity"/>
    <property type="evidence" value="ECO:0007669"/>
    <property type="project" value="UniProtKB-KW"/>
</dbReference>
<dbReference type="Pfam" id="PF13361">
    <property type="entry name" value="UvrD_C"/>
    <property type="match status" value="1"/>
</dbReference>
<dbReference type="InterPro" id="IPR022161">
    <property type="entry name" value="Helicase_IV_N"/>
</dbReference>
<dbReference type="RefSeq" id="WP_185666532.1">
    <property type="nucleotide sequence ID" value="NZ_JABBJF010000002.1"/>
</dbReference>
<accession>A0ABR6RNN3</accession>
<evidence type="ECO:0000256" key="7">
    <source>
        <dbReference type="ARBA" id="ARBA00034808"/>
    </source>
</evidence>
<evidence type="ECO:0000256" key="6">
    <source>
        <dbReference type="ARBA" id="ARBA00034617"/>
    </source>
</evidence>
<dbReference type="GO" id="GO:0003678">
    <property type="term" value="F:DNA helicase activity"/>
    <property type="evidence" value="ECO:0007669"/>
    <property type="project" value="UniProtKB-EC"/>
</dbReference>
<reference evidence="11 12" key="1">
    <citation type="submission" date="2020-04" db="EMBL/GenBank/DDBJ databases">
        <title>The draft genome of Kluyvera sichuanensis strain SCKS090646.</title>
        <authorList>
            <person name="Wei L."/>
            <person name="Liu L."/>
            <person name="Feng Y."/>
            <person name="Zong Z."/>
        </authorList>
    </citation>
    <scope>NUCLEOTIDE SEQUENCE [LARGE SCALE GENOMIC DNA]</scope>
    <source>
        <strain evidence="11 12">090646</strain>
    </source>
</reference>
<evidence type="ECO:0000256" key="3">
    <source>
        <dbReference type="ARBA" id="ARBA00022806"/>
    </source>
</evidence>
<feature type="domain" description="UvrD-like helicase ATP-binding" evidence="10">
    <location>
        <begin position="195"/>
        <end position="505"/>
    </location>
</feature>
<gene>
    <name evidence="11" type="primary">helD</name>
    <name evidence="11" type="ORF">HII27_03295</name>
</gene>
<dbReference type="EC" id="5.6.2.4" evidence="7"/>
<evidence type="ECO:0000256" key="9">
    <source>
        <dbReference type="PROSITE-ProRule" id="PRU00560"/>
    </source>
</evidence>
<evidence type="ECO:0000256" key="1">
    <source>
        <dbReference type="ARBA" id="ARBA00022741"/>
    </source>
</evidence>
<proteinExistence type="predicted"/>
<dbReference type="CDD" id="cd18807">
    <property type="entry name" value="SF1_C_UvrD"/>
    <property type="match status" value="1"/>
</dbReference>
<dbReference type="EMBL" id="JABBJF010000002">
    <property type="protein sequence ID" value="MBC1184734.1"/>
    <property type="molecule type" value="Genomic_DNA"/>
</dbReference>
<sequence length="684" mass="77667">MELKATTLGKRMAQHPYDRVEILNAGVRVSGPQHEYLIPFNQLLAINCKRGLVWGELEFVLPEDKVVRLHGTEWGETQRFHRHLSGLWQQWGVEMSDIAAELLEKQLAIIAGSSVETQWLTRQQAKKIREQIVLALEGLPLPTDRLEAFDNCRELWRQCQAWLADKENGRAQHNQRYTDAMLEQYHEFFEQIESSPLNASQARAVVNGERSLLVLAGAGSGKTSVLVARAGWLLARGEASAEQILLLAFGRKAAQEMDERLQTRLHTDAITARTFHALALHIIQQGSKKVPVVSKLENDATARYALFTQCWQQQCREKKAQAKGWRLWLQDELGWDVAEGNFWEDEKIIKRMGSRLDRWVSLMRMHGGSQAEMIAGAPEEVRDLFGKRIKLMAPLLKAWKTALKEENAVDFSGLIHQAINILEKGRFVSPWKHILVDEFQDISPQRAALLAALRKQNSHTSLYAVGDDWQAIYRFSGAQLSLTTAFNHYFGEGDNCALDTTYRFNGRIGEIANRFIQQNPHQLSKPLNSLTAGDKNAVTLLEDDKLDALFDKLSGYATEEQRILVLARYHHLKPAALEKAVTRWPKLNIDFMTVHASKGQQADYVIVLGLQEGFDGFPAPERESIMEQALLPAPEDFPDAEERRLLYVAITRARLRVWLLFNAKQPSPFVDILKQLSVPVARKP</sequence>
<evidence type="ECO:0000256" key="5">
    <source>
        <dbReference type="ARBA" id="ARBA00023235"/>
    </source>
</evidence>
<keyword evidence="1 9" id="KW-0547">Nucleotide-binding</keyword>
<keyword evidence="2 9" id="KW-0378">Hydrolase</keyword>
<comment type="catalytic activity">
    <reaction evidence="8">
        <text>ATP + H2O = ADP + phosphate + H(+)</text>
        <dbReference type="Rhea" id="RHEA:13065"/>
        <dbReference type="ChEBI" id="CHEBI:15377"/>
        <dbReference type="ChEBI" id="CHEBI:15378"/>
        <dbReference type="ChEBI" id="CHEBI:30616"/>
        <dbReference type="ChEBI" id="CHEBI:43474"/>
        <dbReference type="ChEBI" id="CHEBI:456216"/>
        <dbReference type="EC" id="5.6.2.4"/>
    </reaction>
</comment>
<dbReference type="PANTHER" id="PTHR11070:SF63">
    <property type="entry name" value="DNA HELICASE IV"/>
    <property type="match status" value="1"/>
</dbReference>